<keyword evidence="12" id="KW-0511">Multifunctional enzyme</keyword>
<evidence type="ECO:0000256" key="7">
    <source>
        <dbReference type="ARBA" id="ARBA00022695"/>
    </source>
</evidence>
<protein>
    <recommendedName>
        <fullName evidence="15">Riboflavin biosynthesis protein</fullName>
    </recommendedName>
    <domain>
        <recommendedName>
            <fullName evidence="15">Riboflavin kinase</fullName>
            <ecNumber evidence="15">2.7.1.26</ecNumber>
        </recommendedName>
        <alternativeName>
            <fullName evidence="15">Flavokinase</fullName>
        </alternativeName>
    </domain>
    <domain>
        <recommendedName>
            <fullName evidence="15">FMN adenylyltransferase</fullName>
            <ecNumber evidence="15">2.7.7.2</ecNumber>
        </recommendedName>
        <alternativeName>
            <fullName evidence="15">FAD pyrophosphorylase</fullName>
        </alternativeName>
        <alternativeName>
            <fullName evidence="15">FAD synthase</fullName>
        </alternativeName>
    </domain>
</protein>
<evidence type="ECO:0000256" key="1">
    <source>
        <dbReference type="ARBA" id="ARBA00002121"/>
    </source>
</evidence>
<comment type="similarity">
    <text evidence="15">Belongs to the ribF family.</text>
</comment>
<dbReference type="AlphaFoldDB" id="A0A0A6VE26"/>
<sequence>MKVLTVDHPHSFKKEDFPPLVMALGYFDGIHLGHQKVIQTAKQIAEEKHLKSAVMTFDPHPSVVLAKNHKVVELITPLHEKIKLIESMGIDYLFVVHFTTDFASLLPQQFVDQYIVGLGVKHVVAGFDYTYGKFGKGNMNNIEEFANGRFDITVVDKLTLQNRDDKVSSTLIRKCIKEGRVRDLKDLLGRYYEISGIVVHGEKRGRELGFPTANIELSDPYILPPNGVYIVRMYVRNQWHNGLCSVGYNPTFKNPDEYVQTTEVYLLDFSDWIYDEHVIVEWHDRIRDEKKFNSVEDLITEMKHDEQVARNYFK</sequence>
<dbReference type="InterPro" id="IPR014729">
    <property type="entry name" value="Rossmann-like_a/b/a_fold"/>
</dbReference>
<dbReference type="NCBIfam" id="NF004160">
    <property type="entry name" value="PRK05627.1-3"/>
    <property type="match status" value="1"/>
</dbReference>
<dbReference type="SMART" id="SM00904">
    <property type="entry name" value="Flavokinase"/>
    <property type="match status" value="1"/>
</dbReference>
<accession>A0A0A6VE26</accession>
<proteinExistence type="inferred from homology"/>
<comment type="pathway">
    <text evidence="2 15">Cofactor biosynthesis; FAD biosynthesis; FAD from FMN: step 1/1.</text>
</comment>
<keyword evidence="9 15" id="KW-0418">Kinase</keyword>
<dbReference type="NCBIfam" id="TIGR00083">
    <property type="entry name" value="ribF"/>
    <property type="match status" value="1"/>
</dbReference>
<evidence type="ECO:0000256" key="9">
    <source>
        <dbReference type="ARBA" id="ARBA00022777"/>
    </source>
</evidence>
<dbReference type="RefSeq" id="WP_035348480.1">
    <property type="nucleotide sequence ID" value="NZ_JAAIWK010000007.1"/>
</dbReference>
<keyword evidence="11 15" id="KW-0067">ATP-binding</keyword>
<evidence type="ECO:0000313" key="18">
    <source>
        <dbReference type="EMBL" id="NEY19658.1"/>
    </source>
</evidence>
<comment type="pathway">
    <text evidence="3 15">Cofactor biosynthesis; FMN biosynthesis; FMN from riboflavin (ATP route): step 1/1.</text>
</comment>
<evidence type="ECO:0000256" key="15">
    <source>
        <dbReference type="PIRNR" id="PIRNR004491"/>
    </source>
</evidence>
<keyword evidence="7 15" id="KW-0548">Nucleotidyltransferase</keyword>
<reference evidence="18 20" key="3">
    <citation type="submission" date="2020-03" db="EMBL/GenBank/DDBJ databases">
        <title>Bacillus aquiflavi sp. nov., isolated from yellow water of strong flavor Chinese baijiu in Yibin region of China.</title>
        <authorList>
            <person name="Xie J."/>
        </authorList>
    </citation>
    <scope>NUCLEOTIDE SEQUENCE [LARGE SCALE GENOMIC DNA]</scope>
    <source>
        <strain evidence="18 20">Gsoil 114</strain>
    </source>
</reference>
<evidence type="ECO:0000256" key="5">
    <source>
        <dbReference type="ARBA" id="ARBA00022643"/>
    </source>
</evidence>
<comment type="caution">
    <text evidence="17">The sequence shown here is derived from an EMBL/GenBank/DDBJ whole genome shotgun (WGS) entry which is preliminary data.</text>
</comment>
<dbReference type="GO" id="GO:0005524">
    <property type="term" value="F:ATP binding"/>
    <property type="evidence" value="ECO:0007669"/>
    <property type="project" value="UniProtKB-UniRule"/>
</dbReference>
<dbReference type="PANTHER" id="PTHR22749">
    <property type="entry name" value="RIBOFLAVIN KINASE/FMN ADENYLYLTRANSFERASE"/>
    <property type="match status" value="1"/>
</dbReference>
<dbReference type="SUPFAM" id="SSF52374">
    <property type="entry name" value="Nucleotidylyl transferase"/>
    <property type="match status" value="1"/>
</dbReference>
<dbReference type="PIRSF" id="PIRSF004491">
    <property type="entry name" value="FAD_Synth"/>
    <property type="match status" value="1"/>
</dbReference>
<dbReference type="InterPro" id="IPR015865">
    <property type="entry name" value="Riboflavin_kinase_bac/euk"/>
</dbReference>
<dbReference type="NCBIfam" id="NF004161">
    <property type="entry name" value="PRK05627.1-4"/>
    <property type="match status" value="1"/>
</dbReference>
<dbReference type="GO" id="GO:0009231">
    <property type="term" value="P:riboflavin biosynthetic process"/>
    <property type="evidence" value="ECO:0007669"/>
    <property type="project" value="InterPro"/>
</dbReference>
<evidence type="ECO:0000256" key="3">
    <source>
        <dbReference type="ARBA" id="ARBA00005201"/>
    </source>
</evidence>
<reference evidence="18 20" key="2">
    <citation type="submission" date="2020-02" db="EMBL/GenBank/DDBJ databases">
        <authorList>
            <person name="Feng H."/>
        </authorList>
    </citation>
    <scope>NUCLEOTIDE SEQUENCE [LARGE SCALE GENOMIC DNA]</scope>
    <source>
        <strain evidence="18 20">Gsoil 114</strain>
    </source>
</reference>
<dbReference type="UniPathway" id="UPA00276">
    <property type="reaction ID" value="UER00406"/>
</dbReference>
<dbReference type="EMBL" id="JRUN01000004">
    <property type="protein sequence ID" value="KHD86540.1"/>
    <property type="molecule type" value="Genomic_DNA"/>
</dbReference>
<dbReference type="NCBIfam" id="NF004162">
    <property type="entry name" value="PRK05627.1-5"/>
    <property type="match status" value="1"/>
</dbReference>
<dbReference type="Gene3D" id="3.40.50.620">
    <property type="entry name" value="HUPs"/>
    <property type="match status" value="1"/>
</dbReference>
<keyword evidence="8 15" id="KW-0547">Nucleotide-binding</keyword>
<dbReference type="InterPro" id="IPR004821">
    <property type="entry name" value="Cyt_trans-like"/>
</dbReference>
<gene>
    <name evidence="18" type="primary">ribF</name>
    <name evidence="18" type="ORF">G4D61_06695</name>
    <name evidence="17" type="ORF">NG54_02545</name>
</gene>
<dbReference type="GO" id="GO:0008531">
    <property type="term" value="F:riboflavin kinase activity"/>
    <property type="evidence" value="ECO:0007669"/>
    <property type="project" value="UniProtKB-UniRule"/>
</dbReference>
<reference evidence="17 19" key="1">
    <citation type="submission" date="2014-10" db="EMBL/GenBank/DDBJ databases">
        <title>Draft genome of phytase producing Bacillus ginsengihumi strain M2.11.</title>
        <authorList>
            <person name="Toymentseva A."/>
            <person name="Boulygina E.A."/>
            <person name="Kazakov S.V."/>
            <person name="Kayumov I."/>
            <person name="Suleimanova A.D."/>
            <person name="Mardanova A.M."/>
            <person name="Maria S.N."/>
            <person name="Sergey M.Y."/>
            <person name="Sharipova M.R."/>
        </authorList>
    </citation>
    <scope>NUCLEOTIDE SEQUENCE [LARGE SCALE GENOMIC DNA]</scope>
    <source>
        <strain evidence="17 19">M2.11</strain>
    </source>
</reference>
<dbReference type="NCBIfam" id="TIGR00125">
    <property type="entry name" value="cyt_tran_rel"/>
    <property type="match status" value="1"/>
</dbReference>
<dbReference type="InterPro" id="IPR023465">
    <property type="entry name" value="Riboflavin_kinase_dom_sf"/>
</dbReference>
<evidence type="ECO:0000313" key="17">
    <source>
        <dbReference type="EMBL" id="KHD86540.1"/>
    </source>
</evidence>
<keyword evidence="4 15" id="KW-0285">Flavoprotein</keyword>
<dbReference type="OrthoDB" id="9803667at2"/>
<dbReference type="Pfam" id="PF01687">
    <property type="entry name" value="Flavokinase"/>
    <property type="match status" value="1"/>
</dbReference>
<dbReference type="Proteomes" id="UP000030588">
    <property type="component" value="Unassembled WGS sequence"/>
</dbReference>
<evidence type="ECO:0000256" key="12">
    <source>
        <dbReference type="ARBA" id="ARBA00023268"/>
    </source>
</evidence>
<dbReference type="CDD" id="cd02064">
    <property type="entry name" value="FAD_synthetase_N"/>
    <property type="match status" value="1"/>
</dbReference>
<evidence type="ECO:0000313" key="19">
    <source>
        <dbReference type="Proteomes" id="UP000030588"/>
    </source>
</evidence>
<dbReference type="PANTHER" id="PTHR22749:SF6">
    <property type="entry name" value="RIBOFLAVIN KINASE"/>
    <property type="match status" value="1"/>
</dbReference>
<evidence type="ECO:0000256" key="6">
    <source>
        <dbReference type="ARBA" id="ARBA00022679"/>
    </source>
</evidence>
<dbReference type="GO" id="GO:0006747">
    <property type="term" value="P:FAD biosynthetic process"/>
    <property type="evidence" value="ECO:0007669"/>
    <property type="project" value="UniProtKB-UniRule"/>
</dbReference>
<dbReference type="Proteomes" id="UP000476934">
    <property type="component" value="Unassembled WGS sequence"/>
</dbReference>
<keyword evidence="20" id="KW-1185">Reference proteome</keyword>
<evidence type="ECO:0000313" key="20">
    <source>
        <dbReference type="Proteomes" id="UP000476934"/>
    </source>
</evidence>
<dbReference type="FunFam" id="2.40.30.30:FF:000003">
    <property type="entry name" value="Riboflavin biosynthesis protein"/>
    <property type="match status" value="1"/>
</dbReference>
<dbReference type="SUPFAM" id="SSF82114">
    <property type="entry name" value="Riboflavin kinase-like"/>
    <property type="match status" value="1"/>
</dbReference>
<dbReference type="Pfam" id="PF06574">
    <property type="entry name" value="FAD_syn"/>
    <property type="match status" value="1"/>
</dbReference>
<dbReference type="InterPro" id="IPR002606">
    <property type="entry name" value="Riboflavin_kinase_bac"/>
</dbReference>
<evidence type="ECO:0000256" key="10">
    <source>
        <dbReference type="ARBA" id="ARBA00022827"/>
    </source>
</evidence>
<dbReference type="GO" id="GO:0003919">
    <property type="term" value="F:FMN adenylyltransferase activity"/>
    <property type="evidence" value="ECO:0007669"/>
    <property type="project" value="UniProtKB-UniRule"/>
</dbReference>
<comment type="function">
    <text evidence="1">Catalyzes the phosphorylation of riboflavin to FMN followed by the adenylation of FMN to FAD.</text>
</comment>
<feature type="domain" description="Riboflavin kinase" evidence="16">
    <location>
        <begin position="187"/>
        <end position="314"/>
    </location>
</feature>
<keyword evidence="10 15" id="KW-0274">FAD</keyword>
<keyword evidence="5 15" id="KW-0288">FMN</keyword>
<dbReference type="EC" id="2.7.7.2" evidence="15"/>
<evidence type="ECO:0000256" key="4">
    <source>
        <dbReference type="ARBA" id="ARBA00022630"/>
    </source>
</evidence>
<comment type="catalytic activity">
    <reaction evidence="14 15">
        <text>FMN + ATP + H(+) = FAD + diphosphate</text>
        <dbReference type="Rhea" id="RHEA:17237"/>
        <dbReference type="ChEBI" id="CHEBI:15378"/>
        <dbReference type="ChEBI" id="CHEBI:30616"/>
        <dbReference type="ChEBI" id="CHEBI:33019"/>
        <dbReference type="ChEBI" id="CHEBI:57692"/>
        <dbReference type="ChEBI" id="CHEBI:58210"/>
        <dbReference type="EC" id="2.7.7.2"/>
    </reaction>
</comment>
<comment type="catalytic activity">
    <reaction evidence="13 15">
        <text>riboflavin + ATP = FMN + ADP + H(+)</text>
        <dbReference type="Rhea" id="RHEA:14357"/>
        <dbReference type="ChEBI" id="CHEBI:15378"/>
        <dbReference type="ChEBI" id="CHEBI:30616"/>
        <dbReference type="ChEBI" id="CHEBI:57986"/>
        <dbReference type="ChEBI" id="CHEBI:58210"/>
        <dbReference type="ChEBI" id="CHEBI:456216"/>
        <dbReference type="EC" id="2.7.1.26"/>
    </reaction>
</comment>
<dbReference type="STRING" id="363870.NG54_02545"/>
<dbReference type="EC" id="2.7.1.26" evidence="15"/>
<dbReference type="InterPro" id="IPR023468">
    <property type="entry name" value="Riboflavin_kinase"/>
</dbReference>
<evidence type="ECO:0000256" key="13">
    <source>
        <dbReference type="ARBA" id="ARBA00047880"/>
    </source>
</evidence>
<evidence type="ECO:0000256" key="11">
    <source>
        <dbReference type="ARBA" id="ARBA00022840"/>
    </source>
</evidence>
<evidence type="ECO:0000259" key="16">
    <source>
        <dbReference type="SMART" id="SM00904"/>
    </source>
</evidence>
<evidence type="ECO:0000256" key="14">
    <source>
        <dbReference type="ARBA" id="ARBA00049494"/>
    </source>
</evidence>
<dbReference type="InterPro" id="IPR015864">
    <property type="entry name" value="FAD_synthase"/>
</dbReference>
<dbReference type="EMBL" id="JAAIWK010000007">
    <property type="protein sequence ID" value="NEY19658.1"/>
    <property type="molecule type" value="Genomic_DNA"/>
</dbReference>
<keyword evidence="6 15" id="KW-0808">Transferase</keyword>
<organism evidence="17 19">
    <name type="scientific">Heyndrickxia ginsengihumi</name>
    <dbReference type="NCBI Taxonomy" id="363870"/>
    <lineage>
        <taxon>Bacteria</taxon>
        <taxon>Bacillati</taxon>
        <taxon>Bacillota</taxon>
        <taxon>Bacilli</taxon>
        <taxon>Bacillales</taxon>
        <taxon>Bacillaceae</taxon>
        <taxon>Heyndrickxia</taxon>
    </lineage>
</organism>
<evidence type="ECO:0000256" key="2">
    <source>
        <dbReference type="ARBA" id="ARBA00004726"/>
    </source>
</evidence>
<name>A0A0A6VE26_9BACI</name>
<evidence type="ECO:0000256" key="8">
    <source>
        <dbReference type="ARBA" id="ARBA00022741"/>
    </source>
</evidence>
<dbReference type="GO" id="GO:0009398">
    <property type="term" value="P:FMN biosynthetic process"/>
    <property type="evidence" value="ECO:0007669"/>
    <property type="project" value="UniProtKB-UniRule"/>
</dbReference>
<dbReference type="UniPathway" id="UPA00277">
    <property type="reaction ID" value="UER00407"/>
</dbReference>
<dbReference type="FunFam" id="3.40.50.620:FF:000021">
    <property type="entry name" value="Riboflavin biosynthesis protein"/>
    <property type="match status" value="1"/>
</dbReference>
<dbReference type="Gene3D" id="2.40.30.30">
    <property type="entry name" value="Riboflavin kinase-like"/>
    <property type="match status" value="1"/>
</dbReference>